<dbReference type="STRING" id="446470.Snas_4127"/>
<organism evidence="12 13">
    <name type="scientific">Stackebrandtia nassauensis (strain DSM 44728 / CIP 108903 / NRRL B-16338 / NBRC 102104 / LLR-40K-21)</name>
    <dbReference type="NCBI Taxonomy" id="446470"/>
    <lineage>
        <taxon>Bacteria</taxon>
        <taxon>Bacillati</taxon>
        <taxon>Actinomycetota</taxon>
        <taxon>Actinomycetes</taxon>
        <taxon>Glycomycetales</taxon>
        <taxon>Glycomycetaceae</taxon>
        <taxon>Stackebrandtia</taxon>
    </lineage>
</organism>
<evidence type="ECO:0000256" key="7">
    <source>
        <dbReference type="ARBA" id="ARBA00022989"/>
    </source>
</evidence>
<name>D3Q128_STANL</name>
<dbReference type="GO" id="GO:0005886">
    <property type="term" value="C:plasma membrane"/>
    <property type="evidence" value="ECO:0007669"/>
    <property type="project" value="UniProtKB-SubCell"/>
</dbReference>
<evidence type="ECO:0000256" key="8">
    <source>
        <dbReference type="ARBA" id="ARBA00023136"/>
    </source>
</evidence>
<comment type="function">
    <text evidence="1 10">Part of cytochrome c oxidase, its function is unknown.</text>
</comment>
<keyword evidence="5 11" id="KW-0812">Transmembrane</keyword>
<protein>
    <recommendedName>
        <fullName evidence="10">Cytochrome c oxidase polypeptide 4</fullName>
        <ecNumber evidence="10">7.1.1.9</ecNumber>
    </recommendedName>
    <alternativeName>
        <fullName evidence="10">Cytochrome aa3 subunit 4</fullName>
    </alternativeName>
    <alternativeName>
        <fullName evidence="10">Cytochrome c oxidase polypeptide IV</fullName>
    </alternativeName>
</protein>
<dbReference type="RefSeq" id="WP_013019349.1">
    <property type="nucleotide sequence ID" value="NC_013947.1"/>
</dbReference>
<comment type="similarity">
    <text evidence="3 10">Belongs to the cytochrome c oxidase bacterial subunit CtaF family.</text>
</comment>
<dbReference type="AlphaFoldDB" id="D3Q128"/>
<dbReference type="Proteomes" id="UP000000844">
    <property type="component" value="Chromosome"/>
</dbReference>
<dbReference type="EC" id="7.1.1.9" evidence="10"/>
<evidence type="ECO:0000256" key="6">
    <source>
        <dbReference type="ARBA" id="ARBA00022967"/>
    </source>
</evidence>
<feature type="transmembrane region" description="Helical" evidence="11">
    <location>
        <begin position="6"/>
        <end position="28"/>
    </location>
</feature>
<comment type="catalytic activity">
    <reaction evidence="9 10">
        <text>4 Fe(II)-[cytochrome c] + O2 + 8 H(+)(in) = 4 Fe(III)-[cytochrome c] + 2 H2O + 4 H(+)(out)</text>
        <dbReference type="Rhea" id="RHEA:11436"/>
        <dbReference type="Rhea" id="RHEA-COMP:10350"/>
        <dbReference type="Rhea" id="RHEA-COMP:14399"/>
        <dbReference type="ChEBI" id="CHEBI:15377"/>
        <dbReference type="ChEBI" id="CHEBI:15378"/>
        <dbReference type="ChEBI" id="CHEBI:15379"/>
        <dbReference type="ChEBI" id="CHEBI:29033"/>
        <dbReference type="ChEBI" id="CHEBI:29034"/>
        <dbReference type="EC" id="7.1.1.9"/>
    </reaction>
</comment>
<dbReference type="EMBL" id="CP001778">
    <property type="protein sequence ID" value="ADD43778.1"/>
    <property type="molecule type" value="Genomic_DNA"/>
</dbReference>
<keyword evidence="4 10" id="KW-1003">Cell membrane</keyword>
<evidence type="ECO:0000256" key="2">
    <source>
        <dbReference type="ARBA" id="ARBA00004651"/>
    </source>
</evidence>
<accession>D3Q128</accession>
<dbReference type="GO" id="GO:0004129">
    <property type="term" value="F:cytochrome-c oxidase activity"/>
    <property type="evidence" value="ECO:0007669"/>
    <property type="project" value="UniProtKB-EC"/>
</dbReference>
<keyword evidence="13" id="KW-1185">Reference proteome</keyword>
<dbReference type="PIRSF" id="PIRSF017385">
    <property type="entry name" value="CtaF"/>
    <property type="match status" value="1"/>
</dbReference>
<dbReference type="GO" id="GO:0022900">
    <property type="term" value="P:electron transport chain"/>
    <property type="evidence" value="ECO:0007669"/>
    <property type="project" value="InterPro"/>
</dbReference>
<evidence type="ECO:0000256" key="4">
    <source>
        <dbReference type="ARBA" id="ARBA00022475"/>
    </source>
</evidence>
<dbReference type="Pfam" id="PF12270">
    <property type="entry name" value="Cyt_c_ox_IV"/>
    <property type="match status" value="1"/>
</dbReference>
<dbReference type="KEGG" id="sna:Snas_4127"/>
<feature type="transmembrane region" description="Helical" evidence="11">
    <location>
        <begin position="108"/>
        <end position="129"/>
    </location>
</feature>
<gene>
    <name evidence="12" type="ordered locus">Snas_4127</name>
</gene>
<evidence type="ECO:0000313" key="13">
    <source>
        <dbReference type="Proteomes" id="UP000000844"/>
    </source>
</evidence>
<dbReference type="InterPro" id="IPR021050">
    <property type="entry name" value="Cyt_c_oxidase_su4_actinobac"/>
</dbReference>
<evidence type="ECO:0000256" key="5">
    <source>
        <dbReference type="ARBA" id="ARBA00022692"/>
    </source>
</evidence>
<evidence type="ECO:0000256" key="10">
    <source>
        <dbReference type="PIRNR" id="PIRNR017385"/>
    </source>
</evidence>
<proteinExistence type="inferred from homology"/>
<dbReference type="HOGENOM" id="CLU_145919_0_0_11"/>
<evidence type="ECO:0000256" key="1">
    <source>
        <dbReference type="ARBA" id="ARBA00002536"/>
    </source>
</evidence>
<feature type="transmembrane region" description="Helical" evidence="11">
    <location>
        <begin position="35"/>
        <end position="59"/>
    </location>
</feature>
<comment type="subcellular location">
    <subcellularLocation>
        <location evidence="2">Cell membrane</location>
        <topology evidence="2">Multi-pass membrane protein</topology>
    </subcellularLocation>
</comment>
<keyword evidence="7 11" id="KW-1133">Transmembrane helix</keyword>
<dbReference type="OrthoDB" id="5244617at2"/>
<evidence type="ECO:0000313" key="12">
    <source>
        <dbReference type="EMBL" id="ADD43778.1"/>
    </source>
</evidence>
<keyword evidence="8 10" id="KW-0472">Membrane</keyword>
<evidence type="ECO:0000256" key="9">
    <source>
        <dbReference type="ARBA" id="ARBA00047816"/>
    </source>
</evidence>
<evidence type="ECO:0000256" key="11">
    <source>
        <dbReference type="SAM" id="Phobius"/>
    </source>
</evidence>
<reference evidence="12 13" key="1">
    <citation type="journal article" date="2009" name="Stand. Genomic Sci.">
        <title>Complete genome sequence of Stackebrandtia nassauensis type strain (LLR-40K-21).</title>
        <authorList>
            <person name="Munk C."/>
            <person name="Lapidus A."/>
            <person name="Copeland A."/>
            <person name="Jando M."/>
            <person name="Mayilraj S."/>
            <person name="Glavina Del Rio T."/>
            <person name="Nolan M."/>
            <person name="Chen F."/>
            <person name="Lucas S."/>
            <person name="Tice H."/>
            <person name="Cheng J.F."/>
            <person name="Han C."/>
            <person name="Detter J.C."/>
            <person name="Bruce D."/>
            <person name="Goodwin L."/>
            <person name="Chain P."/>
            <person name="Pitluck S."/>
            <person name="Goker M."/>
            <person name="Ovchinikova G."/>
            <person name="Pati A."/>
            <person name="Ivanova N."/>
            <person name="Mavromatis K."/>
            <person name="Chen A."/>
            <person name="Palaniappan K."/>
            <person name="Land M."/>
            <person name="Hauser L."/>
            <person name="Chang Y.J."/>
            <person name="Jeffries C.D."/>
            <person name="Bristow J."/>
            <person name="Eisen J.A."/>
            <person name="Markowitz V."/>
            <person name="Hugenholtz P."/>
            <person name="Kyrpides N.C."/>
            <person name="Klenk H.P."/>
        </authorList>
    </citation>
    <scope>NUCLEOTIDE SEQUENCE [LARGE SCALE GENOMIC DNA]</scope>
    <source>
        <strain evidence="13">DSM 44728 / CIP 108903 / NRRL B-16338 / NBRC 102104 / LLR-40K-21</strain>
    </source>
</reference>
<sequence>MKTESHLFGIITFFLYLFAAVYGWWTWYDGGQIEFIGFVALILAGTLCFMCWGFFAFVARRLDPRPEDRPDGEIAEAAGEVGFFSPGSYWPFGIAASATIAGLGLVFWFWWLIAVGIIAVLITSCGLLFEYYTGTRKVGVPE</sequence>
<keyword evidence="6 10" id="KW-1278">Translocase</keyword>
<dbReference type="eggNOG" id="ENOG5032SZC">
    <property type="taxonomic scope" value="Bacteria"/>
</dbReference>
<evidence type="ECO:0000256" key="3">
    <source>
        <dbReference type="ARBA" id="ARBA00006870"/>
    </source>
</evidence>
<comment type="subunit">
    <text evidence="10">Associates with subunits I, II and III to form cytochrome c oxidase.</text>
</comment>